<name>A0A103XML3_CYNCS</name>
<feature type="compositionally biased region" description="Polar residues" evidence="1">
    <location>
        <begin position="114"/>
        <end position="124"/>
    </location>
</feature>
<dbReference type="Proteomes" id="UP000243975">
    <property type="component" value="Unassembled WGS sequence"/>
</dbReference>
<sequence length="636" mass="68176">MDALNLALTMERSEPTFVPEWLKSSGGLSTTSHQLQSSSLHSGNSIHFISQQYMLFGISFQFCYLPDNVVLLDEQGVSKATRNKSFVNISDNELGRPSVSDRTTSSYFRRTSSNGSSHLRSYSSFGRNHRDRDWDKDIHEFREKEKPDGRLRDYSDPLGNILPSRFEKEGLRRSHSSVSAKRGESWPRKVVVDSSSANKNSHNNGSALRSGAGAIGSVKTAFERDFPSLGAEEKQIDPEIGRVPSPGLTTAIQSLPIGNSAVIGGDGWTSALAEVPVIVGSNGSNTSVPPPLQSTSISATASMATGRNMAETLAQGPPRAQTAPQLSVGTQRLEELAVKQSRQLIPMTPSLPKALALNSSDKPKSKVGQLQLQSSHLVNHTHSPRPVSTKFDVSKTSSVGKLHVLKPSRERNGITPIAKDNLSPTGASKLPNSPLAVTSVVGSAPLRNLGNNPAVAVAVKPGVAATLEKRPSSQAQSRNDFFNLMRKKSMTNNSSPVTPDTGSSISAGDKPTATEGGIDPAVVDGSGGVQVSSGNKVDLSSCNGEATERSNGKNNSSSDAIILYSEEEEARFLRSLGWEETGEEEEGLTEEEISSFYRDVSKYLNLQAASKIFKPKLLMPRMGNNGDISSDSKLES</sequence>
<dbReference type="OMA" id="AYAEPQH"/>
<proteinExistence type="predicted"/>
<feature type="region of interest" description="Disordered" evidence="1">
    <location>
        <begin position="488"/>
        <end position="558"/>
    </location>
</feature>
<reference evidence="2 3" key="1">
    <citation type="journal article" date="2016" name="Sci. Rep.">
        <title>The genome sequence of the outbreeding globe artichoke constructed de novo incorporating a phase-aware low-pass sequencing strategy of F1 progeny.</title>
        <authorList>
            <person name="Scaglione D."/>
            <person name="Reyes-Chin-Wo S."/>
            <person name="Acquadro A."/>
            <person name="Froenicke L."/>
            <person name="Portis E."/>
            <person name="Beitel C."/>
            <person name="Tirone M."/>
            <person name="Mauro R."/>
            <person name="Lo Monaco A."/>
            <person name="Mauromicale G."/>
            <person name="Faccioli P."/>
            <person name="Cattivelli L."/>
            <person name="Rieseberg L."/>
            <person name="Michelmore R."/>
            <person name="Lanteri S."/>
        </authorList>
    </citation>
    <scope>NUCLEOTIDE SEQUENCE [LARGE SCALE GENOMIC DNA]</scope>
    <source>
        <strain evidence="2">2C</strain>
    </source>
</reference>
<accession>A0A103XML3</accession>
<keyword evidence="3" id="KW-1185">Reference proteome</keyword>
<feature type="compositionally biased region" description="Low complexity" evidence="1">
    <location>
        <begin position="100"/>
        <end position="113"/>
    </location>
</feature>
<gene>
    <name evidence="2" type="ORF">Ccrd_004483</name>
</gene>
<feature type="compositionally biased region" description="Polar residues" evidence="1">
    <location>
        <begin position="490"/>
        <end position="506"/>
    </location>
</feature>
<comment type="caution">
    <text evidence="2">The sequence shown here is derived from an EMBL/GenBank/DDBJ whole genome shotgun (WGS) entry which is preliminary data.</text>
</comment>
<dbReference type="PANTHER" id="PTHR34112:SF12">
    <property type="match status" value="1"/>
</dbReference>
<dbReference type="PANTHER" id="PTHR34112">
    <property type="entry name" value="C-JUN-AMINO-TERMINAL KINASE-INTERACTING PROTEIN"/>
    <property type="match status" value="1"/>
</dbReference>
<dbReference type="EMBL" id="LEKV01004764">
    <property type="protein sequence ID" value="KVH93465.1"/>
    <property type="molecule type" value="Genomic_DNA"/>
</dbReference>
<evidence type="ECO:0000313" key="3">
    <source>
        <dbReference type="Proteomes" id="UP000243975"/>
    </source>
</evidence>
<feature type="compositionally biased region" description="Polar residues" evidence="1">
    <location>
        <begin position="193"/>
        <end position="207"/>
    </location>
</feature>
<protein>
    <submittedName>
        <fullName evidence="2">Uncharacterized protein</fullName>
    </submittedName>
</protein>
<feature type="region of interest" description="Disordered" evidence="1">
    <location>
        <begin position="165"/>
        <end position="211"/>
    </location>
</feature>
<feature type="region of interest" description="Disordered" evidence="1">
    <location>
        <begin position="91"/>
        <end position="124"/>
    </location>
</feature>
<feature type="compositionally biased region" description="Basic and acidic residues" evidence="1">
    <location>
        <begin position="181"/>
        <end position="191"/>
    </location>
</feature>
<organism evidence="2 3">
    <name type="scientific">Cynara cardunculus var. scolymus</name>
    <name type="common">Globe artichoke</name>
    <name type="synonym">Cynara scolymus</name>
    <dbReference type="NCBI Taxonomy" id="59895"/>
    <lineage>
        <taxon>Eukaryota</taxon>
        <taxon>Viridiplantae</taxon>
        <taxon>Streptophyta</taxon>
        <taxon>Embryophyta</taxon>
        <taxon>Tracheophyta</taxon>
        <taxon>Spermatophyta</taxon>
        <taxon>Magnoliopsida</taxon>
        <taxon>eudicotyledons</taxon>
        <taxon>Gunneridae</taxon>
        <taxon>Pentapetalae</taxon>
        <taxon>asterids</taxon>
        <taxon>campanulids</taxon>
        <taxon>Asterales</taxon>
        <taxon>Asteraceae</taxon>
        <taxon>Carduoideae</taxon>
        <taxon>Cardueae</taxon>
        <taxon>Carduinae</taxon>
        <taxon>Cynara</taxon>
    </lineage>
</organism>
<dbReference type="STRING" id="59895.A0A103XML3"/>
<dbReference type="AlphaFoldDB" id="A0A103XML3"/>
<evidence type="ECO:0000256" key="1">
    <source>
        <dbReference type="SAM" id="MobiDB-lite"/>
    </source>
</evidence>
<dbReference type="Gramene" id="KVH93465">
    <property type="protein sequence ID" value="KVH93465"/>
    <property type="gene ID" value="Ccrd_004483"/>
</dbReference>
<evidence type="ECO:0000313" key="2">
    <source>
        <dbReference type="EMBL" id="KVH93465.1"/>
    </source>
</evidence>